<name>A0AAF5I225_STRER</name>
<proteinExistence type="predicted"/>
<dbReference type="PANTHER" id="PTHR11232:SF77">
    <property type="entry name" value="GULP PTB DOMAIN CONTAINING ENGULFMENT ADAPTOR 1"/>
    <property type="match status" value="1"/>
</dbReference>
<keyword evidence="2" id="KW-0175">Coiled coil</keyword>
<keyword evidence="1" id="KW-0863">Zinc-finger</keyword>
<keyword evidence="6" id="KW-1185">Reference proteome</keyword>
<dbReference type="SUPFAM" id="SSF50729">
    <property type="entry name" value="PH domain-like"/>
    <property type="match status" value="1"/>
</dbReference>
<evidence type="ECO:0000259" key="5">
    <source>
        <dbReference type="PROSITE" id="PS50157"/>
    </source>
</evidence>
<dbReference type="AlphaFoldDB" id="A0AAF5I225"/>
<dbReference type="InterPro" id="IPR006020">
    <property type="entry name" value="PTB/PI_dom"/>
</dbReference>
<dbReference type="InterPro" id="IPR036236">
    <property type="entry name" value="Znf_C2H2_sf"/>
</dbReference>
<accession>A0AAF5I225</accession>
<feature type="domain" description="C2H2-type" evidence="5">
    <location>
        <begin position="154"/>
        <end position="179"/>
    </location>
</feature>
<evidence type="ECO:0000259" key="4">
    <source>
        <dbReference type="PROSITE" id="PS01179"/>
    </source>
</evidence>
<evidence type="ECO:0000256" key="1">
    <source>
        <dbReference type="PROSITE-ProRule" id="PRU00042"/>
    </source>
</evidence>
<protein>
    <submittedName>
        <fullName evidence="7">C2H2-type domain-containing protein</fullName>
    </submittedName>
</protein>
<dbReference type="PROSITE" id="PS01179">
    <property type="entry name" value="PID"/>
    <property type="match status" value="1"/>
</dbReference>
<dbReference type="GO" id="GO:0008270">
    <property type="term" value="F:zinc ion binding"/>
    <property type="evidence" value="ECO:0007669"/>
    <property type="project" value="UniProtKB-KW"/>
</dbReference>
<dbReference type="SUPFAM" id="SSF57667">
    <property type="entry name" value="beta-beta-alpha zinc fingers"/>
    <property type="match status" value="1"/>
</dbReference>
<feature type="region of interest" description="Disordered" evidence="3">
    <location>
        <begin position="1040"/>
        <end position="1062"/>
    </location>
</feature>
<keyword evidence="1" id="KW-0479">Metal-binding</keyword>
<dbReference type="InterPro" id="IPR051133">
    <property type="entry name" value="Adapter_Engulfment-Domain"/>
</dbReference>
<evidence type="ECO:0000256" key="2">
    <source>
        <dbReference type="SAM" id="Coils"/>
    </source>
</evidence>
<dbReference type="Gene3D" id="3.30.160.60">
    <property type="entry name" value="Classic Zinc Finger"/>
    <property type="match status" value="1"/>
</dbReference>
<dbReference type="Pfam" id="PF00640">
    <property type="entry name" value="PID"/>
    <property type="match status" value="1"/>
</dbReference>
<keyword evidence="1" id="KW-0862">Zinc</keyword>
<dbReference type="PANTHER" id="PTHR11232">
    <property type="entry name" value="PHOSPHOTYROSINE INTERACTION DOMAIN-CONTAINING FAMILY MEMBER"/>
    <property type="match status" value="1"/>
</dbReference>
<dbReference type="InterPro" id="IPR011993">
    <property type="entry name" value="PH-like_dom_sf"/>
</dbReference>
<reference evidence="7" key="1">
    <citation type="submission" date="2024-02" db="UniProtKB">
        <authorList>
            <consortium name="WormBaseParasite"/>
        </authorList>
    </citation>
    <scope>IDENTIFICATION</scope>
</reference>
<feature type="domain" description="PID" evidence="4">
    <location>
        <begin position="765"/>
        <end position="907"/>
    </location>
</feature>
<dbReference type="SMART" id="SM00462">
    <property type="entry name" value="PTB"/>
    <property type="match status" value="1"/>
</dbReference>
<dbReference type="SMART" id="SM00355">
    <property type="entry name" value="ZnF_C2H2"/>
    <property type="match status" value="2"/>
</dbReference>
<dbReference type="InterPro" id="IPR013087">
    <property type="entry name" value="Znf_C2H2_type"/>
</dbReference>
<dbReference type="PROSITE" id="PS00028">
    <property type="entry name" value="ZINC_FINGER_C2H2_1"/>
    <property type="match status" value="2"/>
</dbReference>
<organism evidence="6 7">
    <name type="scientific">Strongyloides stercoralis</name>
    <name type="common">Threadworm</name>
    <dbReference type="NCBI Taxonomy" id="6248"/>
    <lineage>
        <taxon>Eukaryota</taxon>
        <taxon>Metazoa</taxon>
        <taxon>Ecdysozoa</taxon>
        <taxon>Nematoda</taxon>
        <taxon>Chromadorea</taxon>
        <taxon>Rhabditida</taxon>
        <taxon>Tylenchina</taxon>
        <taxon>Panagrolaimomorpha</taxon>
        <taxon>Strongyloidoidea</taxon>
        <taxon>Strongyloididae</taxon>
        <taxon>Strongyloides</taxon>
    </lineage>
</organism>
<dbReference type="PROSITE" id="PS50157">
    <property type="entry name" value="ZINC_FINGER_C2H2_2"/>
    <property type="match status" value="2"/>
</dbReference>
<dbReference type="Gene3D" id="2.30.29.30">
    <property type="entry name" value="Pleckstrin-homology domain (PH domain)/Phosphotyrosine-binding domain (PTB)"/>
    <property type="match status" value="1"/>
</dbReference>
<evidence type="ECO:0000256" key="3">
    <source>
        <dbReference type="SAM" id="MobiDB-lite"/>
    </source>
</evidence>
<sequence length="1062" mass="121851">NNNYELLLKLEFYLWKSQKELLWHQQNAHIPQIKKNYDVEIELAENTLKKTDVYTKTKLKTLLAYPLNFHFDVPPTPIEYEKYNLNFNIYTKNIVVQNESYSMQARTSSNHAQVQKAMQLAIQAGQENGDNSDFDGKYNGVDPSWLKPVEDRKYRCTVEGCNKKYKNMPGYRQHMRTAHGETMIKPPNTPLADDSSLDSSYFEEQLGQSGSMELKKGPEIIRDKVYKCRECNKTYKTAQGLHTHIHSNHSKTSPKFNEKYVQSRIAMDPMARENSPAVIPQLGGPTPPKQSKIIQRSQIGPGFNGPMTISNPSSKNLYVAKPTPLSPSLRNETHKPLPQLNSVLLNSPSSIVVPSPIPQRPSTMGMNIVNKNPVYQSPSNSLSVEQNPVVSPNQKSLHCLQLRNRRNKKERNLILILSLTKLITCYHYSKLFYDDVIYCVLQITNYYYIFLLSMANKKLDSIGDIISNLLFVNGDSMHPLRECVKFVENFLFEQLKIVLKTANENRISRNASKLDFIDFFIQAKKHPNLMKRFLLKIKTYDEAKKVKGFYDSLKNMDCDCDDYSGYTDILSTTDSDETELSNSLERILETIDGCEEYIDFIKNGYVFTDRTKQKILQKKEERTKNMNTDEYILFENSRSKTLFSTTYIKCARHKSILEMIDPKFNISTLSLEAILSLNFIISEIISILVAQAMEIRSHILKDNSTLKKTTRYMKTGNYLFGTLKKNISSSSSSNPYLQNYNNSKKDIEGKKTWIHPPAALQNGRIEYSLKLLGQTEVKEPRGVSVTRQAIHAIRFNLQVNQGINGHSGSKLRKVDMQISVTGVTIMDSKTKLIICNHPLHRISFVADDKEDKRIFAFIAKTDEDKHECFVFLSDKQAEKITLTIGEAFDLAYQKFIETNGKDLENQKQLILMRKRIQQLEEENRKLKEELFKIYRQNSAPPLPDTPVPSSDLKNLSISTKNNLIYDNNFDPRSENEENNINNKEFSIDPFANDNFFTSKQSSSKTSEHITTMEEFDAMLSKVDERLNEMKQAYLKQGPVHLETGDVGGAEKDILESNDNLDS</sequence>
<feature type="coiled-coil region" evidence="2">
    <location>
        <begin position="909"/>
        <end position="936"/>
    </location>
</feature>
<evidence type="ECO:0000313" key="7">
    <source>
        <dbReference type="WBParaSite" id="TCONS_00011021.p1"/>
    </source>
</evidence>
<dbReference type="WBParaSite" id="TCONS_00011021.p1">
    <property type="protein sequence ID" value="TCONS_00011021.p1"/>
    <property type="gene ID" value="XLOC_004966"/>
</dbReference>
<dbReference type="Proteomes" id="UP000035681">
    <property type="component" value="Unplaced"/>
</dbReference>
<evidence type="ECO:0000313" key="6">
    <source>
        <dbReference type="Proteomes" id="UP000035681"/>
    </source>
</evidence>
<dbReference type="CDD" id="cd22926">
    <property type="entry name" value="HFD_SPT3"/>
    <property type="match status" value="1"/>
</dbReference>
<feature type="domain" description="C2H2-type" evidence="5">
    <location>
        <begin position="226"/>
        <end position="254"/>
    </location>
</feature>
<feature type="region of interest" description="Disordered" evidence="3">
    <location>
        <begin position="310"/>
        <end position="335"/>
    </location>
</feature>